<dbReference type="AlphaFoldDB" id="A0A6P0EWK1"/>
<gene>
    <name evidence="5" type="ORF">GCU67_14175</name>
</gene>
<dbReference type="PANTHER" id="PTHR43080">
    <property type="entry name" value="CBS DOMAIN-CONTAINING PROTEIN CBSX3, MITOCHONDRIAL"/>
    <property type="match status" value="1"/>
</dbReference>
<keyword evidence="1 2" id="KW-0129">CBS domain</keyword>
<dbReference type="PANTHER" id="PTHR43080:SF2">
    <property type="entry name" value="CBS DOMAIN-CONTAINING PROTEIN"/>
    <property type="match status" value="1"/>
</dbReference>
<evidence type="ECO:0000256" key="1">
    <source>
        <dbReference type="ARBA" id="ARBA00023122"/>
    </source>
</evidence>
<evidence type="ECO:0000259" key="4">
    <source>
        <dbReference type="PROSITE" id="PS51371"/>
    </source>
</evidence>
<organism evidence="5 6">
    <name type="scientific">Modestobacter muralis</name>
    <dbReference type="NCBI Taxonomy" id="1608614"/>
    <lineage>
        <taxon>Bacteria</taxon>
        <taxon>Bacillati</taxon>
        <taxon>Actinomycetota</taxon>
        <taxon>Actinomycetes</taxon>
        <taxon>Geodermatophilales</taxon>
        <taxon>Geodermatophilaceae</taxon>
        <taxon>Modestobacter</taxon>
    </lineage>
</organism>
<name>A0A6P0EWK1_9ACTN</name>
<dbReference type="InterPro" id="IPR046342">
    <property type="entry name" value="CBS_dom_sf"/>
</dbReference>
<comment type="caution">
    <text evidence="5">The sequence shown here is derived from an EMBL/GenBank/DDBJ whole genome shotgun (WGS) entry which is preliminary data.</text>
</comment>
<sequence>MRVQDVMTRSVTTVAPDSSAKTAAEVMATGGFAALPVLDADRALVGIVAEADVLRSRLPQDPRLHLRRADAVTPVPPLLVRGVMTTPVRTVPATADVADLAHLFLDEGLRSVPVLDGDRLVGIVSRRDVLRALGRPDEEIAREVRRLVESYTGRADGWTVEVSEGVVSLSGRVAPRHVADRDGGGPRPGTAEEDDAVEATAVRTLARTVAGVVAVRTAPGTPTAAAPTAP</sequence>
<evidence type="ECO:0000256" key="3">
    <source>
        <dbReference type="SAM" id="MobiDB-lite"/>
    </source>
</evidence>
<dbReference type="Gene3D" id="3.10.580.10">
    <property type="entry name" value="CBS-domain"/>
    <property type="match status" value="1"/>
</dbReference>
<dbReference type="Proteomes" id="UP000468828">
    <property type="component" value="Unassembled WGS sequence"/>
</dbReference>
<dbReference type="Pfam" id="PF00571">
    <property type="entry name" value="CBS"/>
    <property type="match status" value="2"/>
</dbReference>
<keyword evidence="6" id="KW-1185">Reference proteome</keyword>
<evidence type="ECO:0000313" key="5">
    <source>
        <dbReference type="EMBL" id="NEK95300.1"/>
    </source>
</evidence>
<dbReference type="SMART" id="SM00116">
    <property type="entry name" value="CBS"/>
    <property type="match status" value="2"/>
</dbReference>
<reference evidence="5 6" key="1">
    <citation type="submission" date="2020-01" db="EMBL/GenBank/DDBJ databases">
        <title>the WGS Modestobacter muralis CPCC 204518.</title>
        <authorList>
            <person name="Jiang Z."/>
        </authorList>
    </citation>
    <scope>NUCLEOTIDE SEQUENCE [LARGE SCALE GENOMIC DNA]</scope>
    <source>
        <strain evidence="5 6">DSM 100205</strain>
    </source>
</reference>
<dbReference type="SUPFAM" id="SSF54631">
    <property type="entry name" value="CBS-domain pair"/>
    <property type="match status" value="1"/>
</dbReference>
<dbReference type="RefSeq" id="WP_163611867.1">
    <property type="nucleotide sequence ID" value="NZ_JAAGWB010000042.1"/>
</dbReference>
<dbReference type="InterPro" id="IPR051257">
    <property type="entry name" value="Diverse_CBS-Domain"/>
</dbReference>
<dbReference type="EMBL" id="JAAGWH010000040">
    <property type="protein sequence ID" value="NEK95300.1"/>
    <property type="molecule type" value="Genomic_DNA"/>
</dbReference>
<feature type="domain" description="CBS" evidence="4">
    <location>
        <begin position="7"/>
        <end position="63"/>
    </location>
</feature>
<dbReference type="InterPro" id="IPR000644">
    <property type="entry name" value="CBS_dom"/>
</dbReference>
<accession>A0A6P0EWK1</accession>
<proteinExistence type="predicted"/>
<feature type="domain" description="CBS" evidence="4">
    <location>
        <begin position="84"/>
        <end position="139"/>
    </location>
</feature>
<feature type="region of interest" description="Disordered" evidence="3">
    <location>
        <begin position="174"/>
        <end position="196"/>
    </location>
</feature>
<protein>
    <submittedName>
        <fullName evidence="5">CBS domain-containing protein</fullName>
    </submittedName>
</protein>
<evidence type="ECO:0000313" key="6">
    <source>
        <dbReference type="Proteomes" id="UP000468828"/>
    </source>
</evidence>
<evidence type="ECO:0000256" key="2">
    <source>
        <dbReference type="PROSITE-ProRule" id="PRU00703"/>
    </source>
</evidence>
<dbReference type="PROSITE" id="PS51371">
    <property type="entry name" value="CBS"/>
    <property type="match status" value="2"/>
</dbReference>